<keyword evidence="2" id="KW-0472">Membrane</keyword>
<feature type="compositionally biased region" description="Low complexity" evidence="1">
    <location>
        <begin position="96"/>
        <end position="112"/>
    </location>
</feature>
<sequence length="202" mass="22684">MDHRLLATMKHSTTCRPAPLMKGFDMTYSASTRRCPQGKSHRKFIALILSLSLAITGISAAPARADEDVAKVLAGVALLGILGAAINDARHQDRYTTPVTTPPHGHGYPQHGAHPHHGRPHHGSRPLPPRVARYNLPAQCVRYFPRYSRSHTLVGENCLKRQYRYESALPQACRVTFWNGHKHRSGYKPTCLQNRGYRLVRR</sequence>
<reference evidence="3 4" key="1">
    <citation type="submission" date="2016-04" db="EMBL/GenBank/DDBJ databases">
        <authorList>
            <person name="Evans L.H."/>
            <person name="Alamgir A."/>
            <person name="Owens N."/>
            <person name="Weber N.D."/>
            <person name="Virtaneva K."/>
            <person name="Barbian K."/>
            <person name="Babar A."/>
            <person name="Rosenke K."/>
        </authorList>
    </citation>
    <scope>NUCLEOTIDE SEQUENCE [LARGE SCALE GENOMIC DNA]</scope>
    <source>
        <strain evidence="3 4">JL2886</strain>
    </source>
</reference>
<organism evidence="3 4">
    <name type="scientific">Phaeobacter gallaeciensis</name>
    <dbReference type="NCBI Taxonomy" id="60890"/>
    <lineage>
        <taxon>Bacteria</taxon>
        <taxon>Pseudomonadati</taxon>
        <taxon>Pseudomonadota</taxon>
        <taxon>Alphaproteobacteria</taxon>
        <taxon>Rhodobacterales</taxon>
        <taxon>Roseobacteraceae</taxon>
        <taxon>Phaeobacter</taxon>
    </lineage>
</organism>
<dbReference type="EMBL" id="CP015124">
    <property type="protein sequence ID" value="ANP37020.1"/>
    <property type="molecule type" value="Genomic_DNA"/>
</dbReference>
<keyword evidence="2" id="KW-1133">Transmembrane helix</keyword>
<accession>A0A1B0ZSD7</accession>
<feature type="transmembrane region" description="Helical" evidence="2">
    <location>
        <begin position="44"/>
        <end position="63"/>
    </location>
</feature>
<keyword evidence="2" id="KW-0812">Transmembrane</keyword>
<evidence type="ECO:0000313" key="3">
    <source>
        <dbReference type="EMBL" id="ANP37020.1"/>
    </source>
</evidence>
<evidence type="ECO:0000313" key="4">
    <source>
        <dbReference type="Proteomes" id="UP000092565"/>
    </source>
</evidence>
<evidence type="ECO:0000256" key="2">
    <source>
        <dbReference type="SAM" id="Phobius"/>
    </source>
</evidence>
<proteinExistence type="predicted"/>
<feature type="region of interest" description="Disordered" evidence="1">
    <location>
        <begin position="96"/>
        <end position="129"/>
    </location>
</feature>
<dbReference type="AlphaFoldDB" id="A0A1B0ZSD7"/>
<feature type="compositionally biased region" description="Basic residues" evidence="1">
    <location>
        <begin position="113"/>
        <end position="124"/>
    </location>
</feature>
<name>A0A1B0ZSD7_9RHOB</name>
<dbReference type="Proteomes" id="UP000092565">
    <property type="component" value="Chromosome"/>
</dbReference>
<evidence type="ECO:0000256" key="1">
    <source>
        <dbReference type="SAM" id="MobiDB-lite"/>
    </source>
</evidence>
<gene>
    <name evidence="3" type="ORF">JL2886_02128</name>
</gene>
<keyword evidence="4" id="KW-1185">Reference proteome</keyword>
<protein>
    <submittedName>
        <fullName evidence="3">Uncharacterized protein</fullName>
    </submittedName>
</protein>
<dbReference type="PATRIC" id="fig|60890.4.peg.2060"/>
<feature type="transmembrane region" description="Helical" evidence="2">
    <location>
        <begin position="69"/>
        <end position="86"/>
    </location>
</feature>